<proteinExistence type="predicted"/>
<dbReference type="AlphaFoldDB" id="A0A0E9WV45"/>
<sequence length="50" mass="5889">MFYSPDFGEFAKLQVLSFFALCHCIEYRLCLQRRALAFHKVSHYECAALN</sequence>
<reference evidence="1" key="2">
    <citation type="journal article" date="2015" name="Fish Shellfish Immunol.">
        <title>Early steps in the European eel (Anguilla anguilla)-Vibrio vulnificus interaction in the gills: Role of the RtxA13 toxin.</title>
        <authorList>
            <person name="Callol A."/>
            <person name="Pajuelo D."/>
            <person name="Ebbesson L."/>
            <person name="Teles M."/>
            <person name="MacKenzie S."/>
            <person name="Amaro C."/>
        </authorList>
    </citation>
    <scope>NUCLEOTIDE SEQUENCE</scope>
</reference>
<organism evidence="1">
    <name type="scientific">Anguilla anguilla</name>
    <name type="common">European freshwater eel</name>
    <name type="synonym">Muraena anguilla</name>
    <dbReference type="NCBI Taxonomy" id="7936"/>
    <lineage>
        <taxon>Eukaryota</taxon>
        <taxon>Metazoa</taxon>
        <taxon>Chordata</taxon>
        <taxon>Craniata</taxon>
        <taxon>Vertebrata</taxon>
        <taxon>Euteleostomi</taxon>
        <taxon>Actinopterygii</taxon>
        <taxon>Neopterygii</taxon>
        <taxon>Teleostei</taxon>
        <taxon>Anguilliformes</taxon>
        <taxon>Anguillidae</taxon>
        <taxon>Anguilla</taxon>
    </lineage>
</organism>
<accession>A0A0E9WV45</accession>
<evidence type="ECO:0000313" key="1">
    <source>
        <dbReference type="EMBL" id="JAH93383.1"/>
    </source>
</evidence>
<reference evidence="1" key="1">
    <citation type="submission" date="2014-11" db="EMBL/GenBank/DDBJ databases">
        <authorList>
            <person name="Amaro Gonzalez C."/>
        </authorList>
    </citation>
    <scope>NUCLEOTIDE SEQUENCE</scope>
</reference>
<dbReference type="EMBL" id="GBXM01015194">
    <property type="protein sequence ID" value="JAH93383.1"/>
    <property type="molecule type" value="Transcribed_RNA"/>
</dbReference>
<name>A0A0E9WV45_ANGAN</name>
<protein>
    <submittedName>
        <fullName evidence="1">Uncharacterized protein</fullName>
    </submittedName>
</protein>